<dbReference type="AlphaFoldDB" id="A0A813HXW3"/>
<dbReference type="Pfam" id="PF16491">
    <property type="entry name" value="Peptidase_M48_N"/>
    <property type="match status" value="1"/>
</dbReference>
<keyword evidence="4" id="KW-1185">Reference proteome</keyword>
<feature type="domain" description="CAAX prenyl protease 1 N-terminal" evidence="2">
    <location>
        <begin position="55"/>
        <end position="170"/>
    </location>
</feature>
<gene>
    <name evidence="3" type="ORF">PGLA1383_LOCUS58172</name>
</gene>
<keyword evidence="1" id="KW-0812">Transmembrane</keyword>
<accession>A0A813HXW3</accession>
<dbReference type="PANTHER" id="PTHR10120">
    <property type="entry name" value="CAAX PRENYL PROTEASE 1"/>
    <property type="match status" value="1"/>
</dbReference>
<protein>
    <recommendedName>
        <fullName evidence="2">CAAX prenyl protease 1 N-terminal domain-containing protein</fullName>
    </recommendedName>
</protein>
<dbReference type="EMBL" id="CAJNNV010033454">
    <property type="protein sequence ID" value="CAE8643878.1"/>
    <property type="molecule type" value="Genomic_DNA"/>
</dbReference>
<organism evidence="3 4">
    <name type="scientific">Polarella glacialis</name>
    <name type="common">Dinoflagellate</name>
    <dbReference type="NCBI Taxonomy" id="89957"/>
    <lineage>
        <taxon>Eukaryota</taxon>
        <taxon>Sar</taxon>
        <taxon>Alveolata</taxon>
        <taxon>Dinophyceae</taxon>
        <taxon>Suessiales</taxon>
        <taxon>Suessiaceae</taxon>
        <taxon>Polarella</taxon>
    </lineage>
</organism>
<evidence type="ECO:0000313" key="4">
    <source>
        <dbReference type="Proteomes" id="UP000654075"/>
    </source>
</evidence>
<dbReference type="InterPro" id="IPR032456">
    <property type="entry name" value="Peptidase_M48_N"/>
</dbReference>
<sequence>MGAMEHHQAQLQVLQGHAEGSEINWPLALAVLVAVPELISLSAALLQRSCIGSPLPAELQGIYDQDEYATSMRYTLAKSSFSLWKNAFELIVFFAFWLLHGFPWLDSLCMSMDLSEVQTGLLFMGILATASQVLDLPWAIYHTFVLEESFGFNKTTPATFAKDRLKGLSLRRDAGRPCSRRRAVVSNHVWNIGVAMGLCVHHELPACPGVPHACGHPSLVHGDDTSAHWQGLDNWRIRDGQHGITRLPFWPGLLLSC</sequence>
<reference evidence="3" key="1">
    <citation type="submission" date="2021-02" db="EMBL/GenBank/DDBJ databases">
        <authorList>
            <person name="Dougan E. K."/>
            <person name="Rhodes N."/>
            <person name="Thang M."/>
            <person name="Chan C."/>
        </authorList>
    </citation>
    <scope>NUCLEOTIDE SEQUENCE</scope>
</reference>
<keyword evidence="1" id="KW-1133">Transmembrane helix</keyword>
<feature type="transmembrane region" description="Helical" evidence="1">
    <location>
        <begin position="83"/>
        <end position="100"/>
    </location>
</feature>
<dbReference type="Proteomes" id="UP000654075">
    <property type="component" value="Unassembled WGS sequence"/>
</dbReference>
<dbReference type="OrthoDB" id="360839at2759"/>
<evidence type="ECO:0000313" key="3">
    <source>
        <dbReference type="EMBL" id="CAE8643878.1"/>
    </source>
</evidence>
<evidence type="ECO:0000259" key="2">
    <source>
        <dbReference type="Pfam" id="PF16491"/>
    </source>
</evidence>
<evidence type="ECO:0000256" key="1">
    <source>
        <dbReference type="SAM" id="Phobius"/>
    </source>
</evidence>
<comment type="caution">
    <text evidence="3">The sequence shown here is derived from an EMBL/GenBank/DDBJ whole genome shotgun (WGS) entry which is preliminary data.</text>
</comment>
<name>A0A813HXW3_POLGL</name>
<proteinExistence type="predicted"/>
<keyword evidence="1" id="KW-0472">Membrane</keyword>